<evidence type="ECO:0000313" key="2">
    <source>
        <dbReference type="Proteomes" id="UP000321479"/>
    </source>
</evidence>
<dbReference type="EMBL" id="CP042436">
    <property type="protein sequence ID" value="QEC63435.1"/>
    <property type="molecule type" value="Genomic_DNA"/>
</dbReference>
<dbReference type="OrthoDB" id="797361at2"/>
<accession>A0A5B8UXN2</accession>
<keyword evidence="2" id="KW-1185">Reference proteome</keyword>
<gene>
    <name evidence="1" type="ORF">FRZ54_12895</name>
</gene>
<dbReference type="RefSeq" id="WP_147032011.1">
    <property type="nucleotide sequence ID" value="NZ_CP042436.1"/>
</dbReference>
<name>A0A5B8UXN2_9SPHI</name>
<sequence length="94" mass="10281">MRGYILVPESVSCNVCKYCGARPIIAMADVAEYVVKCPNSDSHYHTEPGLIDIEDWNLHNIPSANDQVDVAPNKAALDHFFHLNGAIISLANAD</sequence>
<dbReference type="Proteomes" id="UP000321479">
    <property type="component" value="Chromosome"/>
</dbReference>
<organism evidence="1 2">
    <name type="scientific">Mucilaginibacter ginsenosidivorans</name>
    <dbReference type="NCBI Taxonomy" id="398053"/>
    <lineage>
        <taxon>Bacteria</taxon>
        <taxon>Pseudomonadati</taxon>
        <taxon>Bacteroidota</taxon>
        <taxon>Sphingobacteriia</taxon>
        <taxon>Sphingobacteriales</taxon>
        <taxon>Sphingobacteriaceae</taxon>
        <taxon>Mucilaginibacter</taxon>
    </lineage>
</organism>
<proteinExistence type="predicted"/>
<reference evidence="1 2" key="1">
    <citation type="journal article" date="2017" name="Curr. Microbiol.">
        <title>Mucilaginibacter ginsenosidivorans sp. nov., Isolated from Soil of Ginseng Field.</title>
        <authorList>
            <person name="Kim M.M."/>
            <person name="Siddiqi M.Z."/>
            <person name="Im W.T."/>
        </authorList>
    </citation>
    <scope>NUCLEOTIDE SEQUENCE [LARGE SCALE GENOMIC DNA]</scope>
    <source>
        <strain evidence="1 2">Gsoil 3017</strain>
    </source>
</reference>
<protein>
    <submittedName>
        <fullName evidence="1">Uncharacterized protein</fullName>
    </submittedName>
</protein>
<dbReference type="KEGG" id="mgin:FRZ54_12895"/>
<dbReference type="AlphaFoldDB" id="A0A5B8UXN2"/>
<evidence type="ECO:0000313" key="1">
    <source>
        <dbReference type="EMBL" id="QEC63435.1"/>
    </source>
</evidence>